<dbReference type="AlphaFoldDB" id="A0A0A9D8C6"/>
<reference evidence="2" key="2">
    <citation type="journal article" date="2015" name="Data Brief">
        <title>Shoot transcriptome of the giant reed, Arundo donax.</title>
        <authorList>
            <person name="Barrero R.A."/>
            <person name="Guerrero F.D."/>
            <person name="Moolhuijzen P."/>
            <person name="Goolsby J.A."/>
            <person name="Tidwell J."/>
            <person name="Bellgard S.E."/>
            <person name="Bellgard M.I."/>
        </authorList>
    </citation>
    <scope>NUCLEOTIDE SEQUENCE</scope>
    <source>
        <tissue evidence="2">Shoot tissue taken approximately 20 cm above the soil surface</tissue>
    </source>
</reference>
<feature type="region of interest" description="Disordered" evidence="1">
    <location>
        <begin position="91"/>
        <end position="127"/>
    </location>
</feature>
<proteinExistence type="predicted"/>
<evidence type="ECO:0000256" key="1">
    <source>
        <dbReference type="SAM" id="MobiDB-lite"/>
    </source>
</evidence>
<accession>A0A0A9D8C6</accession>
<reference evidence="2" key="1">
    <citation type="submission" date="2014-09" db="EMBL/GenBank/DDBJ databases">
        <authorList>
            <person name="Magalhaes I.L.F."/>
            <person name="Oliveira U."/>
            <person name="Santos F.R."/>
            <person name="Vidigal T.H.D.A."/>
            <person name="Brescovit A.D."/>
            <person name="Santos A.J."/>
        </authorList>
    </citation>
    <scope>NUCLEOTIDE SEQUENCE</scope>
    <source>
        <tissue evidence="2">Shoot tissue taken approximately 20 cm above the soil surface</tissue>
    </source>
</reference>
<organism evidence="2">
    <name type="scientific">Arundo donax</name>
    <name type="common">Giant reed</name>
    <name type="synonym">Donax arundinaceus</name>
    <dbReference type="NCBI Taxonomy" id="35708"/>
    <lineage>
        <taxon>Eukaryota</taxon>
        <taxon>Viridiplantae</taxon>
        <taxon>Streptophyta</taxon>
        <taxon>Embryophyta</taxon>
        <taxon>Tracheophyta</taxon>
        <taxon>Spermatophyta</taxon>
        <taxon>Magnoliopsida</taxon>
        <taxon>Liliopsida</taxon>
        <taxon>Poales</taxon>
        <taxon>Poaceae</taxon>
        <taxon>PACMAD clade</taxon>
        <taxon>Arundinoideae</taxon>
        <taxon>Arundineae</taxon>
        <taxon>Arundo</taxon>
    </lineage>
</organism>
<evidence type="ECO:0000313" key="2">
    <source>
        <dbReference type="EMBL" id="JAD84854.1"/>
    </source>
</evidence>
<name>A0A0A9D8C6_ARUDO</name>
<feature type="compositionally biased region" description="Polar residues" evidence="1">
    <location>
        <begin position="98"/>
        <end position="127"/>
    </location>
</feature>
<dbReference type="EMBL" id="GBRH01213041">
    <property type="protein sequence ID" value="JAD84854.1"/>
    <property type="molecule type" value="Transcribed_RNA"/>
</dbReference>
<sequence>MQLHLGLLVAVATTFPHMRNSIPLKASDEGLSSYPISLFWLSTGLTDIESLFTFLERFGVTPEVLKPECASFSRQASVSSWTLSATLTIPNRSRPDTRCNSSDVSYTDLSSASKQSGRTSMDSTSGP</sequence>
<protein>
    <submittedName>
        <fullName evidence="2">Uncharacterized protein</fullName>
    </submittedName>
</protein>